<dbReference type="InterPro" id="IPR029021">
    <property type="entry name" value="Prot-tyrosine_phosphatase-like"/>
</dbReference>
<dbReference type="Proteomes" id="UP000824037">
    <property type="component" value="Unassembled WGS sequence"/>
</dbReference>
<dbReference type="SUPFAM" id="SSF52799">
    <property type="entry name" value="(Phosphotyrosine protein) phosphatases II"/>
    <property type="match status" value="1"/>
</dbReference>
<dbReference type="InterPro" id="IPR000387">
    <property type="entry name" value="Tyr_Pase_dom"/>
</dbReference>
<dbReference type="EMBL" id="DXBY01000132">
    <property type="protein sequence ID" value="HIZ35644.1"/>
    <property type="molecule type" value="Genomic_DNA"/>
</dbReference>
<evidence type="ECO:0000259" key="2">
    <source>
        <dbReference type="PROSITE" id="PS50056"/>
    </source>
</evidence>
<reference evidence="3" key="2">
    <citation type="submission" date="2021-04" db="EMBL/GenBank/DDBJ databases">
        <authorList>
            <person name="Gilroy R."/>
        </authorList>
    </citation>
    <scope>NUCLEOTIDE SEQUENCE</scope>
    <source>
        <strain evidence="3">ChiGjej4B4-7305</strain>
    </source>
</reference>
<comment type="caution">
    <text evidence="3">The sequence shown here is derived from an EMBL/GenBank/DDBJ whole genome shotgun (WGS) entry which is preliminary data.</text>
</comment>
<dbReference type="PROSITE" id="PS50056">
    <property type="entry name" value="TYR_PHOSPHATASE_2"/>
    <property type="match status" value="1"/>
</dbReference>
<evidence type="ECO:0000313" key="3">
    <source>
        <dbReference type="EMBL" id="HIZ35644.1"/>
    </source>
</evidence>
<evidence type="ECO:0000256" key="1">
    <source>
        <dbReference type="SAM" id="MobiDB-lite"/>
    </source>
</evidence>
<dbReference type="InterPro" id="IPR026893">
    <property type="entry name" value="Tyr/Ser_Pase_IphP-type"/>
</dbReference>
<organism evidence="3 4">
    <name type="scientific">Candidatus Ruania gallistercoris</name>
    <dbReference type="NCBI Taxonomy" id="2838746"/>
    <lineage>
        <taxon>Bacteria</taxon>
        <taxon>Bacillati</taxon>
        <taxon>Actinomycetota</taxon>
        <taxon>Actinomycetes</taxon>
        <taxon>Micrococcales</taxon>
        <taxon>Ruaniaceae</taxon>
        <taxon>Ruania</taxon>
    </lineage>
</organism>
<dbReference type="GO" id="GO:0004721">
    <property type="term" value="F:phosphoprotein phosphatase activity"/>
    <property type="evidence" value="ECO:0007669"/>
    <property type="project" value="InterPro"/>
</dbReference>
<feature type="region of interest" description="Disordered" evidence="1">
    <location>
        <begin position="238"/>
        <end position="258"/>
    </location>
</feature>
<feature type="domain" description="Tyrosine specific protein phosphatases" evidence="2">
    <location>
        <begin position="113"/>
        <end position="187"/>
    </location>
</feature>
<dbReference type="AlphaFoldDB" id="A0A9D2EDK5"/>
<sequence length="258" mass="28035">MHTLVPPNWRPLPLLGPHAAREHALYRAAALSHATPAELTECPDDLVWLDLRTRGELEAEATEHVPAAWAHVHAPFLEIEVQAGQEADTLEGLINGTTTFGDHYCHMLDAATANIAHVLRTIGSTERAVVIACQGGRDRTGLISAILLLIAGAPPQVAIDDYLRTNEDLRENLQRQPGGEQTQELFTKLDLVCRPADIAQAIDHLAGRGGIRAYLADHVSATDYDRLARNIRMRLGLEPAPSVPSHPVTALTDKEPAP</sequence>
<reference evidence="3" key="1">
    <citation type="journal article" date="2021" name="PeerJ">
        <title>Extensive microbial diversity within the chicken gut microbiome revealed by metagenomics and culture.</title>
        <authorList>
            <person name="Gilroy R."/>
            <person name="Ravi A."/>
            <person name="Getino M."/>
            <person name="Pursley I."/>
            <person name="Horton D.L."/>
            <person name="Alikhan N.F."/>
            <person name="Baker D."/>
            <person name="Gharbi K."/>
            <person name="Hall N."/>
            <person name="Watson M."/>
            <person name="Adriaenssens E.M."/>
            <person name="Foster-Nyarko E."/>
            <person name="Jarju S."/>
            <person name="Secka A."/>
            <person name="Antonio M."/>
            <person name="Oren A."/>
            <person name="Chaudhuri R.R."/>
            <person name="La Ragione R."/>
            <person name="Hildebrand F."/>
            <person name="Pallen M.J."/>
        </authorList>
    </citation>
    <scope>NUCLEOTIDE SEQUENCE</scope>
    <source>
        <strain evidence="3">ChiGjej4B4-7305</strain>
    </source>
</reference>
<name>A0A9D2EDK5_9MICO</name>
<accession>A0A9D2EDK5</accession>
<protein>
    <submittedName>
        <fullName evidence="3">Tyrosine-protein phosphatase</fullName>
    </submittedName>
</protein>
<gene>
    <name evidence="3" type="ORF">H9815_07685</name>
</gene>
<dbReference type="Pfam" id="PF13350">
    <property type="entry name" value="Y_phosphatase3"/>
    <property type="match status" value="1"/>
</dbReference>
<proteinExistence type="predicted"/>
<dbReference type="Gene3D" id="3.90.190.10">
    <property type="entry name" value="Protein tyrosine phosphatase superfamily"/>
    <property type="match status" value="1"/>
</dbReference>
<evidence type="ECO:0000313" key="4">
    <source>
        <dbReference type="Proteomes" id="UP000824037"/>
    </source>
</evidence>